<name>A0AAE0GPG4_9CHLO</name>
<dbReference type="InterPro" id="IPR005301">
    <property type="entry name" value="MOB_kinase_act_fam"/>
</dbReference>
<proteinExistence type="predicted"/>
<dbReference type="Gene3D" id="1.20.140.30">
    <property type="entry name" value="MOB kinase activator"/>
    <property type="match status" value="1"/>
</dbReference>
<sequence length="71" mass="8265">MGAAHRYAHLYHSHYETMCRLDEDAHLNTCFKHFLLFCVEFKLVVKADMAPLKEMISKNGWLQANPTGVRK</sequence>
<dbReference type="Proteomes" id="UP001190700">
    <property type="component" value="Unassembled WGS sequence"/>
</dbReference>
<dbReference type="AlphaFoldDB" id="A0AAE0GPG4"/>
<reference evidence="1 2" key="1">
    <citation type="journal article" date="2015" name="Genome Biol. Evol.">
        <title>Comparative Genomics of a Bacterivorous Green Alga Reveals Evolutionary Causalities and Consequences of Phago-Mixotrophic Mode of Nutrition.</title>
        <authorList>
            <person name="Burns J.A."/>
            <person name="Paasch A."/>
            <person name="Narechania A."/>
            <person name="Kim E."/>
        </authorList>
    </citation>
    <scope>NUCLEOTIDE SEQUENCE [LARGE SCALE GENOMIC DNA]</scope>
    <source>
        <strain evidence="1 2">PLY_AMNH</strain>
    </source>
</reference>
<dbReference type="EMBL" id="LGRX02003675">
    <property type="protein sequence ID" value="KAK3281857.1"/>
    <property type="molecule type" value="Genomic_DNA"/>
</dbReference>
<evidence type="ECO:0000313" key="2">
    <source>
        <dbReference type="Proteomes" id="UP001190700"/>
    </source>
</evidence>
<dbReference type="SUPFAM" id="SSF101152">
    <property type="entry name" value="Mob1/phocein"/>
    <property type="match status" value="1"/>
</dbReference>
<dbReference type="PANTHER" id="PTHR22599">
    <property type="entry name" value="MPS ONE BINDER KINASE ACTIVATOR-LIKE MOB"/>
    <property type="match status" value="1"/>
</dbReference>
<comment type="caution">
    <text evidence="1">The sequence shown here is derived from an EMBL/GenBank/DDBJ whole genome shotgun (WGS) entry which is preliminary data.</text>
</comment>
<gene>
    <name evidence="1" type="ORF">CYMTET_10378</name>
</gene>
<dbReference type="Pfam" id="PF03637">
    <property type="entry name" value="Mob1_phocein"/>
    <property type="match status" value="1"/>
</dbReference>
<accession>A0AAE0GPG4</accession>
<protein>
    <submittedName>
        <fullName evidence="1">Uncharacterized protein</fullName>
    </submittedName>
</protein>
<evidence type="ECO:0000313" key="1">
    <source>
        <dbReference type="EMBL" id="KAK3281857.1"/>
    </source>
</evidence>
<keyword evidence="2" id="KW-1185">Reference proteome</keyword>
<dbReference type="InterPro" id="IPR036703">
    <property type="entry name" value="MOB_kinase_act_sf"/>
</dbReference>
<organism evidence="1 2">
    <name type="scientific">Cymbomonas tetramitiformis</name>
    <dbReference type="NCBI Taxonomy" id="36881"/>
    <lineage>
        <taxon>Eukaryota</taxon>
        <taxon>Viridiplantae</taxon>
        <taxon>Chlorophyta</taxon>
        <taxon>Pyramimonadophyceae</taxon>
        <taxon>Pyramimonadales</taxon>
        <taxon>Pyramimonadaceae</taxon>
        <taxon>Cymbomonas</taxon>
    </lineage>
</organism>